<sequence>METILNVKGLTKSFGPKKAVDGISLSVIRGEVMGLLGPNGAGKTTAIRMIMGILTPDAGEICFNFGGRPQQLDKGKIGYLPEERGLYDDARVIENLLYLADLKGRPAREARREALQWLERLDLGDYADQKLEKLSKGMQQKVQFIASILHRPELVLFDEPFSGLDPVNQDFFKEIIRELQDGGTTVLLSAHQMNLVEELCDSIFLINHGREVLSGKLQAIKESYKEHLVELRYNPAEESGFLKKIPGLRILREQPGLAVMRYSGSAGINALLQEFGSRLTVSTITVEKPPLHEIFIETVRERGEDIEVA</sequence>
<name>A0A0B7MJL6_9FIRM</name>
<dbReference type="Proteomes" id="UP000046155">
    <property type="component" value="Unassembled WGS sequence"/>
</dbReference>
<dbReference type="InterPro" id="IPR050763">
    <property type="entry name" value="ABC_transporter_ATP-binding"/>
</dbReference>
<reference evidence="7" key="1">
    <citation type="submission" date="2015-01" db="EMBL/GenBank/DDBJ databases">
        <authorList>
            <person name="Manzoor Shahid"/>
            <person name="Zubair Saima"/>
        </authorList>
    </citation>
    <scope>NUCLEOTIDE SEQUENCE [LARGE SCALE GENOMIC DNA]</scope>
    <source>
        <strain evidence="7">Sp3</strain>
    </source>
</reference>
<evidence type="ECO:0000259" key="5">
    <source>
        <dbReference type="PROSITE" id="PS50893"/>
    </source>
</evidence>
<dbReference type="Pfam" id="PF00005">
    <property type="entry name" value="ABC_tran"/>
    <property type="match status" value="1"/>
</dbReference>
<accession>A0A0B7MJL6</accession>
<dbReference type="InterPro" id="IPR027417">
    <property type="entry name" value="P-loop_NTPase"/>
</dbReference>
<dbReference type="InterPro" id="IPR003593">
    <property type="entry name" value="AAA+_ATPase"/>
</dbReference>
<dbReference type="EMBL" id="CDRZ01000034">
    <property type="protein sequence ID" value="CEO87832.1"/>
    <property type="molecule type" value="Genomic_DNA"/>
</dbReference>
<dbReference type="Pfam" id="PF13732">
    <property type="entry name" value="DrrA1-3_C"/>
    <property type="match status" value="1"/>
</dbReference>
<organism evidence="6 7">
    <name type="scientific">Syntrophaceticus schinkii</name>
    <dbReference type="NCBI Taxonomy" id="499207"/>
    <lineage>
        <taxon>Bacteria</taxon>
        <taxon>Bacillati</taxon>
        <taxon>Bacillota</taxon>
        <taxon>Clostridia</taxon>
        <taxon>Thermoanaerobacterales</taxon>
        <taxon>Thermoanaerobacterales Family III. Incertae Sedis</taxon>
        <taxon>Syntrophaceticus</taxon>
    </lineage>
</organism>
<proteinExistence type="inferred from homology"/>
<dbReference type="PROSITE" id="PS00211">
    <property type="entry name" value="ABC_TRANSPORTER_1"/>
    <property type="match status" value="1"/>
</dbReference>
<dbReference type="RefSeq" id="WP_044664120.1">
    <property type="nucleotide sequence ID" value="NZ_CDRZ01000034.1"/>
</dbReference>
<dbReference type="AlphaFoldDB" id="A0A0B7MJL6"/>
<protein>
    <submittedName>
        <fullName evidence="6">Uncharacterized ABC transporter ATP-binding protein YhaQ</fullName>
    </submittedName>
</protein>
<evidence type="ECO:0000256" key="1">
    <source>
        <dbReference type="ARBA" id="ARBA00005417"/>
    </source>
</evidence>
<dbReference type="PANTHER" id="PTHR42711">
    <property type="entry name" value="ABC TRANSPORTER ATP-BINDING PROTEIN"/>
    <property type="match status" value="1"/>
</dbReference>
<dbReference type="InterPro" id="IPR017871">
    <property type="entry name" value="ABC_transporter-like_CS"/>
</dbReference>
<evidence type="ECO:0000313" key="6">
    <source>
        <dbReference type="EMBL" id="CEO87832.1"/>
    </source>
</evidence>
<dbReference type="InterPro" id="IPR003439">
    <property type="entry name" value="ABC_transporter-like_ATP-bd"/>
</dbReference>
<comment type="similarity">
    <text evidence="1">Belongs to the ABC transporter superfamily.</text>
</comment>
<dbReference type="OrthoDB" id="9804819at2"/>
<dbReference type="SMART" id="SM00382">
    <property type="entry name" value="AAA"/>
    <property type="match status" value="1"/>
</dbReference>
<evidence type="ECO:0000256" key="4">
    <source>
        <dbReference type="ARBA" id="ARBA00022840"/>
    </source>
</evidence>
<dbReference type="PROSITE" id="PS50893">
    <property type="entry name" value="ABC_TRANSPORTER_2"/>
    <property type="match status" value="1"/>
</dbReference>
<evidence type="ECO:0000256" key="3">
    <source>
        <dbReference type="ARBA" id="ARBA00022741"/>
    </source>
</evidence>
<keyword evidence="2" id="KW-0813">Transport</keyword>
<keyword evidence="4 6" id="KW-0067">ATP-binding</keyword>
<keyword evidence="7" id="KW-1185">Reference proteome</keyword>
<dbReference type="SUPFAM" id="SSF52540">
    <property type="entry name" value="P-loop containing nucleoside triphosphate hydrolases"/>
    <property type="match status" value="1"/>
</dbReference>
<keyword evidence="3" id="KW-0547">Nucleotide-binding</keyword>
<evidence type="ECO:0000313" key="7">
    <source>
        <dbReference type="Proteomes" id="UP000046155"/>
    </source>
</evidence>
<gene>
    <name evidence="6" type="primary">yhaQ</name>
    <name evidence="6" type="ORF">SSCH_1290015</name>
</gene>
<dbReference type="PANTHER" id="PTHR42711:SF5">
    <property type="entry name" value="ABC TRANSPORTER ATP-BINDING PROTEIN NATA"/>
    <property type="match status" value="1"/>
</dbReference>
<dbReference type="GO" id="GO:0016887">
    <property type="term" value="F:ATP hydrolysis activity"/>
    <property type="evidence" value="ECO:0007669"/>
    <property type="project" value="InterPro"/>
</dbReference>
<dbReference type="InterPro" id="IPR025302">
    <property type="entry name" value="DrrA1/2-like_C"/>
</dbReference>
<evidence type="ECO:0000256" key="2">
    <source>
        <dbReference type="ARBA" id="ARBA00022448"/>
    </source>
</evidence>
<feature type="domain" description="ABC transporter" evidence="5">
    <location>
        <begin position="5"/>
        <end position="233"/>
    </location>
</feature>
<dbReference type="Gene3D" id="3.40.50.300">
    <property type="entry name" value="P-loop containing nucleotide triphosphate hydrolases"/>
    <property type="match status" value="1"/>
</dbReference>
<dbReference type="GO" id="GO:0005524">
    <property type="term" value="F:ATP binding"/>
    <property type="evidence" value="ECO:0007669"/>
    <property type="project" value="UniProtKB-KW"/>
</dbReference>